<evidence type="ECO:0000313" key="2">
    <source>
        <dbReference type="Proteomes" id="UP000295601"/>
    </source>
</evidence>
<sequence>MSVTLSTEAIIETARLLASCSGESPEYDRALVELASDLLDLSAQRADDPESVELIILGRTVRADDDYRWGVRYTDGSIRGRDTRAEAEALLSAEHGDELVRAASDLPGATWEVVR</sequence>
<reference evidence="1 2" key="1">
    <citation type="submission" date="2019-03" db="EMBL/GenBank/DDBJ databases">
        <title>Genomic analyses of the natural microbiome of Caenorhabditis elegans.</title>
        <authorList>
            <person name="Samuel B."/>
        </authorList>
    </citation>
    <scope>NUCLEOTIDE SEQUENCE [LARGE SCALE GENOMIC DNA]</scope>
    <source>
        <strain evidence="1 2">JUb18</strain>
    </source>
</reference>
<dbReference type="EMBL" id="SNYA01000004">
    <property type="protein sequence ID" value="TDP92336.1"/>
    <property type="molecule type" value="Genomic_DNA"/>
</dbReference>
<organism evidence="1 2">
    <name type="scientific">Leucobacter luti</name>
    <dbReference type="NCBI Taxonomy" id="340320"/>
    <lineage>
        <taxon>Bacteria</taxon>
        <taxon>Bacillati</taxon>
        <taxon>Actinomycetota</taxon>
        <taxon>Actinomycetes</taxon>
        <taxon>Micrococcales</taxon>
        <taxon>Microbacteriaceae</taxon>
        <taxon>Leucobacter</taxon>
    </lineage>
</organism>
<dbReference type="Proteomes" id="UP000295601">
    <property type="component" value="Unassembled WGS sequence"/>
</dbReference>
<dbReference type="RefSeq" id="WP_133616575.1">
    <property type="nucleotide sequence ID" value="NZ_SNYA01000004.1"/>
</dbReference>
<name>A0A4R6S135_9MICO</name>
<evidence type="ECO:0000313" key="1">
    <source>
        <dbReference type="EMBL" id="TDP92336.1"/>
    </source>
</evidence>
<protein>
    <submittedName>
        <fullName evidence="1">Uncharacterized protein</fullName>
    </submittedName>
</protein>
<gene>
    <name evidence="1" type="ORF">EDF62_1542</name>
</gene>
<proteinExistence type="predicted"/>
<keyword evidence="2" id="KW-1185">Reference proteome</keyword>
<dbReference type="AlphaFoldDB" id="A0A4R6S135"/>
<accession>A0A4R6S135</accession>
<comment type="caution">
    <text evidence="1">The sequence shown here is derived from an EMBL/GenBank/DDBJ whole genome shotgun (WGS) entry which is preliminary data.</text>
</comment>